<evidence type="ECO:0000313" key="2">
    <source>
        <dbReference type="Proteomes" id="UP000494125"/>
    </source>
</evidence>
<keyword evidence="2" id="KW-1185">Reference proteome</keyword>
<accession>A0A6P2HY45</accession>
<dbReference type="GO" id="GO:0016787">
    <property type="term" value="F:hydrolase activity"/>
    <property type="evidence" value="ECO:0007669"/>
    <property type="project" value="UniProtKB-KW"/>
</dbReference>
<protein>
    <submittedName>
        <fullName evidence="1">Putative hydrolase</fullName>
    </submittedName>
</protein>
<name>A0A6P2HY45_9BURK</name>
<proteinExistence type="predicted"/>
<organism evidence="1 2">
    <name type="scientific">Burkholderia diffusa</name>
    <dbReference type="NCBI Taxonomy" id="488732"/>
    <lineage>
        <taxon>Bacteria</taxon>
        <taxon>Pseudomonadati</taxon>
        <taxon>Pseudomonadota</taxon>
        <taxon>Betaproteobacteria</taxon>
        <taxon>Burkholderiales</taxon>
        <taxon>Burkholderiaceae</taxon>
        <taxon>Burkholderia</taxon>
        <taxon>Burkholderia cepacia complex</taxon>
    </lineage>
</organism>
<dbReference type="AlphaFoldDB" id="A0A6P2HY45"/>
<evidence type="ECO:0000313" key="1">
    <source>
        <dbReference type="EMBL" id="VWB22255.1"/>
    </source>
</evidence>
<keyword evidence="1" id="KW-0378">Hydrolase</keyword>
<sequence length="64" mass="7040">MNASAAREADFITRDGETPLYRHGPATGPRCRGAIVLLHRGHEHSARVAHVVDELDLPDFAFFA</sequence>
<dbReference type="EMBL" id="CABVPN010000003">
    <property type="protein sequence ID" value="VWB22255.1"/>
    <property type="molecule type" value="Genomic_DNA"/>
</dbReference>
<reference evidence="1 2" key="1">
    <citation type="submission" date="2019-09" db="EMBL/GenBank/DDBJ databases">
        <authorList>
            <person name="Depoorter E."/>
        </authorList>
    </citation>
    <scope>NUCLEOTIDE SEQUENCE [LARGE SCALE GENOMIC DNA]</scope>
    <source>
        <strain evidence="1">LMG 24065</strain>
    </source>
</reference>
<gene>
    <name evidence="1" type="ORF">BDI24065_00887</name>
</gene>
<dbReference type="Proteomes" id="UP000494125">
    <property type="component" value="Unassembled WGS sequence"/>
</dbReference>